<evidence type="ECO:0000256" key="3">
    <source>
        <dbReference type="ARBA" id="ARBA00022643"/>
    </source>
</evidence>
<feature type="domain" description="NADH:flavin oxidoreductase/NADH oxidase N-terminal" evidence="6">
    <location>
        <begin position="4"/>
        <end position="108"/>
    </location>
</feature>
<dbReference type="InterPro" id="IPR013785">
    <property type="entry name" value="Aldolase_TIM"/>
</dbReference>
<dbReference type="CDD" id="cd02803">
    <property type="entry name" value="OYE_like_FMN_family"/>
    <property type="match status" value="1"/>
</dbReference>
<dbReference type="Gene3D" id="3.20.20.70">
    <property type="entry name" value="Aldolase class I"/>
    <property type="match status" value="1"/>
</dbReference>
<dbReference type="Proteomes" id="UP001144471">
    <property type="component" value="Unassembled WGS sequence"/>
</dbReference>
<dbReference type="GO" id="GO:0050661">
    <property type="term" value="F:NADP binding"/>
    <property type="evidence" value="ECO:0007669"/>
    <property type="project" value="InterPro"/>
</dbReference>
<keyword evidence="4" id="KW-0521">NADP</keyword>
<dbReference type="EMBL" id="BSDY01000003">
    <property type="protein sequence ID" value="GLI55213.1"/>
    <property type="molecule type" value="Genomic_DNA"/>
</dbReference>
<reference evidence="7" key="1">
    <citation type="submission" date="2022-12" db="EMBL/GenBank/DDBJ databases">
        <title>Reference genome sequencing for broad-spectrum identification of bacterial and archaeal isolates by mass spectrometry.</title>
        <authorList>
            <person name="Sekiguchi Y."/>
            <person name="Tourlousse D.M."/>
        </authorList>
    </citation>
    <scope>NUCLEOTIDE SEQUENCE</scope>
    <source>
        <strain evidence="7">10succ1</strain>
    </source>
</reference>
<evidence type="ECO:0000313" key="8">
    <source>
        <dbReference type="Proteomes" id="UP001144471"/>
    </source>
</evidence>
<dbReference type="RefSeq" id="WP_281833544.1">
    <property type="nucleotide sequence ID" value="NZ_BSDY01000003.1"/>
</dbReference>
<keyword evidence="8" id="KW-1185">Reference proteome</keyword>
<proteinExistence type="predicted"/>
<evidence type="ECO:0000259" key="6">
    <source>
        <dbReference type="Pfam" id="PF00724"/>
    </source>
</evidence>
<protein>
    <submittedName>
        <fullName evidence="7">NADH oxidase</fullName>
    </submittedName>
</protein>
<dbReference type="InterPro" id="IPR044152">
    <property type="entry name" value="YqjM-like"/>
</dbReference>
<keyword evidence="3" id="KW-0288">FMN</keyword>
<comment type="cofactor">
    <cofactor evidence="1">
        <name>FMN</name>
        <dbReference type="ChEBI" id="CHEBI:58210"/>
    </cofactor>
</comment>
<evidence type="ECO:0000313" key="7">
    <source>
        <dbReference type="EMBL" id="GLI55213.1"/>
    </source>
</evidence>
<dbReference type="SUPFAM" id="SSF51395">
    <property type="entry name" value="FMN-linked oxidoreductases"/>
    <property type="match status" value="1"/>
</dbReference>
<dbReference type="GO" id="GO:0010181">
    <property type="term" value="F:FMN binding"/>
    <property type="evidence" value="ECO:0007669"/>
    <property type="project" value="InterPro"/>
</dbReference>
<dbReference type="InterPro" id="IPR001155">
    <property type="entry name" value="OxRdtase_FMN_N"/>
</dbReference>
<organism evidence="7 8">
    <name type="scientific">Propionigenium maris DSM 9537</name>
    <dbReference type="NCBI Taxonomy" id="1123000"/>
    <lineage>
        <taxon>Bacteria</taxon>
        <taxon>Fusobacteriati</taxon>
        <taxon>Fusobacteriota</taxon>
        <taxon>Fusobacteriia</taxon>
        <taxon>Fusobacteriales</taxon>
        <taxon>Fusobacteriaceae</taxon>
        <taxon>Propionigenium</taxon>
    </lineage>
</organism>
<feature type="domain" description="NADH:flavin oxidoreductase/NADH oxidase N-terminal" evidence="6">
    <location>
        <begin position="113"/>
        <end position="307"/>
    </location>
</feature>
<dbReference type="PANTHER" id="PTHR43303">
    <property type="entry name" value="NADPH DEHYDROGENASE C23G7.10C-RELATED"/>
    <property type="match status" value="1"/>
</dbReference>
<keyword evidence="5" id="KW-0560">Oxidoreductase</keyword>
<evidence type="ECO:0000256" key="1">
    <source>
        <dbReference type="ARBA" id="ARBA00001917"/>
    </source>
</evidence>
<name>A0A9W6GJ90_9FUSO</name>
<dbReference type="AlphaFoldDB" id="A0A9W6GJ90"/>
<keyword evidence="2" id="KW-0285">Flavoprotein</keyword>
<evidence type="ECO:0000256" key="2">
    <source>
        <dbReference type="ARBA" id="ARBA00022630"/>
    </source>
</evidence>
<gene>
    <name evidence="7" type="ORF">PM10SUCC1_07280</name>
</gene>
<evidence type="ECO:0000256" key="4">
    <source>
        <dbReference type="ARBA" id="ARBA00022857"/>
    </source>
</evidence>
<dbReference type="Pfam" id="PF00724">
    <property type="entry name" value="Oxidored_FMN"/>
    <property type="match status" value="2"/>
</dbReference>
<accession>A0A9W6GJ90</accession>
<evidence type="ECO:0000256" key="5">
    <source>
        <dbReference type="ARBA" id="ARBA00023002"/>
    </source>
</evidence>
<sequence>MINIFTPAKIKNIEIKNRVVLPPMVRFSLVEKDGYVTQELVDWYEDIALNGVGMVIVEASCVAEDAKLRDNQIGIWEDDFIPGLKKIADVCRKHSVPALIQIHHAGFKEEISTISKERLDEILDQFIEAFRRAKRCGFDGIEIHGAHTYLISQLNSRLWNTREDIYGGSFEGRMTFNRLLIERTRDLFDENFILGYRMGGNEPHLADGIEIAKYLEELGVDLLHVSSGVPDPEYKTEVKVDIPEEFPLDWVVYMGTEIKKHVNIPVIGVRKIKTEEQASWLIENNHLDFVAVGRAMIARPHWMSWARRSFNRRG</sequence>
<comment type="caution">
    <text evidence="7">The sequence shown here is derived from an EMBL/GenBank/DDBJ whole genome shotgun (WGS) entry which is preliminary data.</text>
</comment>
<dbReference type="PANTHER" id="PTHR43303:SF4">
    <property type="entry name" value="NADPH DEHYDROGENASE C23G7.10C-RELATED"/>
    <property type="match status" value="1"/>
</dbReference>
<dbReference type="GO" id="GO:0003959">
    <property type="term" value="F:NADPH dehydrogenase activity"/>
    <property type="evidence" value="ECO:0007669"/>
    <property type="project" value="InterPro"/>
</dbReference>